<organism evidence="3 4">
    <name type="scientific">Vagococcus fluvialis bH819</name>
    <dbReference type="NCBI Taxonomy" id="1255619"/>
    <lineage>
        <taxon>Bacteria</taxon>
        <taxon>Bacillati</taxon>
        <taxon>Bacillota</taxon>
        <taxon>Bacilli</taxon>
        <taxon>Lactobacillales</taxon>
        <taxon>Enterococcaceae</taxon>
        <taxon>Vagococcus</taxon>
    </lineage>
</organism>
<feature type="signal peptide" evidence="2">
    <location>
        <begin position="1"/>
        <end position="22"/>
    </location>
</feature>
<feature type="chain" id="PRO_5013344406" evidence="2">
    <location>
        <begin position="23"/>
        <end position="141"/>
    </location>
</feature>
<evidence type="ECO:0000256" key="1">
    <source>
        <dbReference type="SAM" id="MobiDB-lite"/>
    </source>
</evidence>
<gene>
    <name evidence="3" type="ORF">FM121_12650</name>
</gene>
<dbReference type="OrthoDB" id="3010299at2"/>
<dbReference type="Proteomes" id="UP000195918">
    <property type="component" value="Unassembled WGS sequence"/>
</dbReference>
<dbReference type="AlphaFoldDB" id="A0A1X6WRQ3"/>
<sequence length="141" mass="15308">MKKTLFVSTILSGILFGATVFAAPNSSDTSFTLELKPTSTSNGYAHTGFRKKNTTSYVYAKVNSVSNPGNKASGWVQGRKNGGNASNDSGGSYYQFNKKGTILMSNYVRENGRNEAGIKVGADPRMNNRIQGVWSPDYVKY</sequence>
<protein>
    <submittedName>
        <fullName evidence="3">Uncharacterized protein</fullName>
    </submittedName>
</protein>
<proteinExistence type="predicted"/>
<name>A0A1X6WRQ3_9ENTE</name>
<evidence type="ECO:0000313" key="3">
    <source>
        <dbReference type="EMBL" id="SLM86938.1"/>
    </source>
</evidence>
<keyword evidence="2" id="KW-0732">Signal</keyword>
<dbReference type="RefSeq" id="WP_086952570.1">
    <property type="nucleotide sequence ID" value="NZ_FWFD01000016.1"/>
</dbReference>
<reference evidence="4" key="1">
    <citation type="submission" date="2017-02" db="EMBL/GenBank/DDBJ databases">
        <authorList>
            <person name="Dridi B."/>
        </authorList>
    </citation>
    <scope>NUCLEOTIDE SEQUENCE [LARGE SCALE GENOMIC DNA]</scope>
    <source>
        <strain evidence="4">bH819</strain>
    </source>
</reference>
<accession>A0A1X6WRQ3</accession>
<dbReference type="EMBL" id="FWFD01000016">
    <property type="protein sequence ID" value="SLM86938.1"/>
    <property type="molecule type" value="Genomic_DNA"/>
</dbReference>
<evidence type="ECO:0000313" key="4">
    <source>
        <dbReference type="Proteomes" id="UP000195918"/>
    </source>
</evidence>
<keyword evidence="4" id="KW-1185">Reference proteome</keyword>
<feature type="region of interest" description="Disordered" evidence="1">
    <location>
        <begin position="70"/>
        <end position="90"/>
    </location>
</feature>
<evidence type="ECO:0000256" key="2">
    <source>
        <dbReference type="SAM" id="SignalP"/>
    </source>
</evidence>